<dbReference type="Proteomes" id="UP001604336">
    <property type="component" value="Unassembled WGS sequence"/>
</dbReference>
<dbReference type="AlphaFoldDB" id="A0ABD1U015"/>
<dbReference type="InterPro" id="IPR015943">
    <property type="entry name" value="WD40/YVTN_repeat-like_dom_sf"/>
</dbReference>
<evidence type="ECO:0000313" key="2">
    <source>
        <dbReference type="Proteomes" id="UP001604336"/>
    </source>
</evidence>
<dbReference type="SUPFAM" id="SSF63829">
    <property type="entry name" value="Calcium-dependent phosphotriesterase"/>
    <property type="match status" value="1"/>
</dbReference>
<dbReference type="Gene3D" id="2.130.10.10">
    <property type="entry name" value="YVTN repeat-like/Quinoprotein amine dehydrogenase"/>
    <property type="match status" value="1"/>
</dbReference>
<proteinExistence type="predicted"/>
<gene>
    <name evidence="1" type="ORF">Adt_14563</name>
</gene>
<reference evidence="2" key="1">
    <citation type="submission" date="2024-07" db="EMBL/GenBank/DDBJ databases">
        <title>Two chromosome-level genome assemblies of Korean endemic species Abeliophyllum distichum and Forsythia ovata (Oleaceae).</title>
        <authorList>
            <person name="Jang H."/>
        </authorList>
    </citation>
    <scope>NUCLEOTIDE SEQUENCE [LARGE SCALE GENOMIC DNA]</scope>
</reference>
<dbReference type="EMBL" id="JBFOLK010000004">
    <property type="protein sequence ID" value="KAL2518316.1"/>
    <property type="molecule type" value="Genomic_DNA"/>
</dbReference>
<accession>A0ABD1U015</accession>
<dbReference type="PANTHER" id="PTHR43991:SF12">
    <property type="entry name" value="WD REPEAT PROTEIN (AFU_ORTHOLOGUE AFUA_8G05640)"/>
    <property type="match status" value="1"/>
</dbReference>
<evidence type="ECO:0000313" key="1">
    <source>
        <dbReference type="EMBL" id="KAL2518316.1"/>
    </source>
</evidence>
<dbReference type="PANTHER" id="PTHR43991">
    <property type="entry name" value="WD REPEAT PROTEIN (AFU_ORTHOLOGUE AFUA_8G05640)-RELATED"/>
    <property type="match status" value="1"/>
</dbReference>
<keyword evidence="2" id="KW-1185">Reference proteome</keyword>
<name>A0ABD1U015_9LAMI</name>
<comment type="caution">
    <text evidence="1">The sequence shown here is derived from an EMBL/GenBank/DDBJ whole genome shotgun (WGS) entry which is preliminary data.</text>
</comment>
<organism evidence="1 2">
    <name type="scientific">Abeliophyllum distichum</name>
    <dbReference type="NCBI Taxonomy" id="126358"/>
    <lineage>
        <taxon>Eukaryota</taxon>
        <taxon>Viridiplantae</taxon>
        <taxon>Streptophyta</taxon>
        <taxon>Embryophyta</taxon>
        <taxon>Tracheophyta</taxon>
        <taxon>Spermatophyta</taxon>
        <taxon>Magnoliopsida</taxon>
        <taxon>eudicotyledons</taxon>
        <taxon>Gunneridae</taxon>
        <taxon>Pentapetalae</taxon>
        <taxon>asterids</taxon>
        <taxon>lamiids</taxon>
        <taxon>Lamiales</taxon>
        <taxon>Oleaceae</taxon>
        <taxon>Forsythieae</taxon>
        <taxon>Abeliophyllum</taxon>
    </lineage>
</organism>
<protein>
    <submittedName>
        <fullName evidence="1">Compass-like h3k4 histone methylase component wdr5a</fullName>
    </submittedName>
</protein>
<sequence length="147" mass="16525">MHKLKYSERLREKAVEEHSAATAPPPPRLRILNSESKARPFGIKRYLPDNTSINPDGKLFAILRGSPECLIADAKSGKVLSNLKGHLDYSFTSAWHPSGQILATETRNNLLIVVYKVPIGVLRCTQRKDGCNQGHKILIRWSIYGYD</sequence>